<name>A0A9P6FU03_9FUNG</name>
<feature type="compositionally biased region" description="Low complexity" evidence="1">
    <location>
        <begin position="400"/>
        <end position="421"/>
    </location>
</feature>
<feature type="compositionally biased region" description="Polar residues" evidence="1">
    <location>
        <begin position="513"/>
        <end position="539"/>
    </location>
</feature>
<evidence type="ECO:0008006" key="5">
    <source>
        <dbReference type="Google" id="ProtNLM"/>
    </source>
</evidence>
<evidence type="ECO:0000256" key="2">
    <source>
        <dbReference type="SAM" id="Phobius"/>
    </source>
</evidence>
<dbReference type="EMBL" id="JAABOA010001473">
    <property type="protein sequence ID" value="KAF9581474.1"/>
    <property type="molecule type" value="Genomic_DNA"/>
</dbReference>
<dbReference type="AlphaFoldDB" id="A0A9P6FU03"/>
<keyword evidence="2" id="KW-0472">Membrane</keyword>
<evidence type="ECO:0000256" key="1">
    <source>
        <dbReference type="SAM" id="MobiDB-lite"/>
    </source>
</evidence>
<sequence length="595" mass="64081">MSSTLPNLGAPCISTIDTTRAYLAGYYSGSLTVLNVDYSDVSNPSASTVYSSLNSTWSPSLSKACMSFPPVDTYTGPLWVQQFGGGSPVMEVFGNMTGIGPMQWVELQDFRTSKLFAQVASNGVNRWYAAMTSTTYSITQSPWTGVRFSGNVYENFHKSALLAVGAYSTNSAATGYLVVFDTTRSGQVYQANGNSGTAPVTLLSTQNVDMNGIVLSNDAIPVSAENIAYILDKGTDGRVTIYSINPALSLKLQRVSFTGDAPQFQSSLVATTTSSDILIYYIHPTYSAVLSRFSAQAGTWAGNGLVKGTSPSPSPSPTTPPNPNPGSTNLGAIIGGVVGGLVLIALLVFLFIRYRRKVPTKDRDNVTHPNNSPEGKPMITQGHLPPQSPPAMTQIHTTMPQQQQQHYIPQQQYALQQQQQFPPQQPVYATNNGFMSQQQQQQQPVYVSQGQEQFYAPLAPTPYVYVPPTVIPPEQQYLLQQQQQQQQQQQDQITMSPQIMPVVYQPPPVGSPASMSSPGATTLYASGSPMQTPASQSASLPKISPGHTPATQEDYLTKFNVPAPVPPPRPSNPQYFGDTPSVAVSSGHSPQTLLE</sequence>
<reference evidence="3" key="1">
    <citation type="journal article" date="2020" name="Fungal Divers.">
        <title>Resolving the Mortierellaceae phylogeny through synthesis of multi-gene phylogenetics and phylogenomics.</title>
        <authorList>
            <person name="Vandepol N."/>
            <person name="Liber J."/>
            <person name="Desiro A."/>
            <person name="Na H."/>
            <person name="Kennedy M."/>
            <person name="Barry K."/>
            <person name="Grigoriev I.V."/>
            <person name="Miller A.N."/>
            <person name="O'Donnell K."/>
            <person name="Stajich J.E."/>
            <person name="Bonito G."/>
        </authorList>
    </citation>
    <scope>NUCLEOTIDE SEQUENCE</scope>
    <source>
        <strain evidence="3">KOD1015</strain>
    </source>
</reference>
<feature type="transmembrane region" description="Helical" evidence="2">
    <location>
        <begin position="330"/>
        <end position="352"/>
    </location>
</feature>
<feature type="compositionally biased region" description="Pro residues" evidence="1">
    <location>
        <begin position="312"/>
        <end position="324"/>
    </location>
</feature>
<feature type="compositionally biased region" description="Polar residues" evidence="1">
    <location>
        <begin position="582"/>
        <end position="595"/>
    </location>
</feature>
<evidence type="ECO:0000313" key="3">
    <source>
        <dbReference type="EMBL" id="KAF9581474.1"/>
    </source>
</evidence>
<evidence type="ECO:0000313" key="4">
    <source>
        <dbReference type="Proteomes" id="UP000780801"/>
    </source>
</evidence>
<accession>A0A9P6FU03</accession>
<dbReference type="Proteomes" id="UP000780801">
    <property type="component" value="Unassembled WGS sequence"/>
</dbReference>
<keyword evidence="4" id="KW-1185">Reference proteome</keyword>
<organism evidence="3 4">
    <name type="scientific">Lunasporangiospora selenospora</name>
    <dbReference type="NCBI Taxonomy" id="979761"/>
    <lineage>
        <taxon>Eukaryota</taxon>
        <taxon>Fungi</taxon>
        <taxon>Fungi incertae sedis</taxon>
        <taxon>Mucoromycota</taxon>
        <taxon>Mortierellomycotina</taxon>
        <taxon>Mortierellomycetes</taxon>
        <taxon>Mortierellales</taxon>
        <taxon>Mortierellaceae</taxon>
        <taxon>Lunasporangiospora</taxon>
    </lineage>
</organism>
<dbReference type="OrthoDB" id="2413248at2759"/>
<protein>
    <recommendedName>
        <fullName evidence="5">Transmembrane protein</fullName>
    </recommendedName>
</protein>
<feature type="compositionally biased region" description="Polar residues" evidence="1">
    <location>
        <begin position="390"/>
        <end position="399"/>
    </location>
</feature>
<proteinExistence type="predicted"/>
<gene>
    <name evidence="3" type="ORF">BGW38_001490</name>
</gene>
<comment type="caution">
    <text evidence="3">The sequence shown here is derived from an EMBL/GenBank/DDBJ whole genome shotgun (WGS) entry which is preliminary data.</text>
</comment>
<keyword evidence="2" id="KW-1133">Transmembrane helix</keyword>
<feature type="region of interest" description="Disordered" evidence="1">
    <location>
        <begin position="501"/>
        <end position="595"/>
    </location>
</feature>
<feature type="region of interest" description="Disordered" evidence="1">
    <location>
        <begin position="304"/>
        <end position="327"/>
    </location>
</feature>
<feature type="region of interest" description="Disordered" evidence="1">
    <location>
        <begin position="361"/>
        <end position="421"/>
    </location>
</feature>
<keyword evidence="2" id="KW-0812">Transmembrane</keyword>